<dbReference type="EMBL" id="CP053923">
    <property type="protein sequence ID" value="QNT69817.1"/>
    <property type="molecule type" value="Genomic_DNA"/>
</dbReference>
<evidence type="ECO:0000313" key="3">
    <source>
        <dbReference type="Proteomes" id="UP000516369"/>
    </source>
</evidence>
<dbReference type="RefSeq" id="WP_190260332.1">
    <property type="nucleotide sequence ID" value="NZ_CP053923.1"/>
</dbReference>
<dbReference type="SUPFAM" id="SSF52200">
    <property type="entry name" value="Toll/Interleukin receptor TIR domain"/>
    <property type="match status" value="1"/>
</dbReference>
<proteinExistence type="predicted"/>
<dbReference type="KEGG" id="dvn:HQ394_11450"/>
<dbReference type="InterPro" id="IPR027417">
    <property type="entry name" value="P-loop_NTPase"/>
</dbReference>
<dbReference type="InterPro" id="IPR011990">
    <property type="entry name" value="TPR-like_helical_dom_sf"/>
</dbReference>
<dbReference type="AlphaFoldDB" id="A0A7H1N281"/>
<dbReference type="GO" id="GO:0043531">
    <property type="term" value="F:ADP binding"/>
    <property type="evidence" value="ECO:0007669"/>
    <property type="project" value="InterPro"/>
</dbReference>
<dbReference type="Pfam" id="PF13424">
    <property type="entry name" value="TPR_12"/>
    <property type="match status" value="2"/>
</dbReference>
<dbReference type="PANTHER" id="PTHR46082">
    <property type="entry name" value="ATP/GTP-BINDING PROTEIN-RELATED"/>
    <property type="match status" value="1"/>
</dbReference>
<feature type="domain" description="TIR" evidence="1">
    <location>
        <begin position="2"/>
        <end position="79"/>
    </location>
</feature>
<dbReference type="Gene3D" id="3.40.50.300">
    <property type="entry name" value="P-loop containing nucleotide triphosphate hydrolases"/>
    <property type="match status" value="1"/>
</dbReference>
<organism evidence="2 3">
    <name type="scientific">Defluviicoccus vanus</name>
    <dbReference type="NCBI Taxonomy" id="111831"/>
    <lineage>
        <taxon>Bacteria</taxon>
        <taxon>Pseudomonadati</taxon>
        <taxon>Pseudomonadota</taxon>
        <taxon>Alphaproteobacteria</taxon>
        <taxon>Rhodospirillales</taxon>
        <taxon>Rhodospirillaceae</taxon>
        <taxon>Defluviicoccus</taxon>
    </lineage>
</organism>
<keyword evidence="3" id="KW-1185">Reference proteome</keyword>
<gene>
    <name evidence="2" type="ORF">HQ394_11450</name>
</gene>
<sequence>MFISYRRSQHARVEPVVRVLQAAGIDCFFDQDAIDPLEDFPARIRQGIGASHGLLAWWSADYAASDHCMAEFKLAWQHARRLSSDVGRRVWVLNPEANADHITAGELASQNFIVPPADGAIGPWVAPLRARLLALLPEGPLASERQSGPPPRLRNVPHPTATFTGRNAELMRIHSKLHPAHIGAGGTAVAVQTHGLGGIGKTELAAKYAFDFADTYPGGVYWLNFAGFAPDGPVSETDAHNAWLLALEQTFAGEPELTPDAEGKPLPAPELRAQLGRSLGAEPYLWVLDNVPELSPLDRRAAVLAFWRATGAAGRTLITTRDSRPAEGFAEERLEVLSEEDALRLLARFRYPREDERDAAEDLVADVGVHTLALTLIGEQLREAPGGYTGALAKLRATGRLDRIEALARLLQPLLGEKARGILATFEMSIAALDADARALLGVAAVCAPNEPIPVPLLAACVTDEDEFASALSRLLRASLLNRRRDREQGGEPVEIHPLVADVMLRRLPMPAEELADALARPLLRLVNTAGDILTHDQALADAMRQTRHFASWLQSKVGLILGLQLGHYYYARGLYQLARVANERAQDLAVRLLGDRHPDTLTSMSDFATTLLQQDELVEARLLQEHVLASRRELLGEKHPDTLMSVNNLAATLFVQRELVGARALLEEALDGLREVLGERHPDTLWSMNGLAETLIAQGELAGARALLKPVLASRCELLGNRHPDTTLSAWNLFATLSKLNAAEEVARVRNDQLAWLLDAADEDISGQQRQIRDWLRAQGDASHEAPD</sequence>
<dbReference type="Proteomes" id="UP000516369">
    <property type="component" value="Chromosome"/>
</dbReference>
<dbReference type="PANTHER" id="PTHR46082:SF6">
    <property type="entry name" value="AAA+ ATPASE DOMAIN-CONTAINING PROTEIN-RELATED"/>
    <property type="match status" value="1"/>
</dbReference>
<dbReference type="InterPro" id="IPR053137">
    <property type="entry name" value="NLR-like"/>
</dbReference>
<accession>A0A7H1N281</accession>
<dbReference type="Gene3D" id="1.25.40.10">
    <property type="entry name" value="Tetratricopeptide repeat domain"/>
    <property type="match status" value="1"/>
</dbReference>
<evidence type="ECO:0000259" key="1">
    <source>
        <dbReference type="Pfam" id="PF13676"/>
    </source>
</evidence>
<dbReference type="InterPro" id="IPR000157">
    <property type="entry name" value="TIR_dom"/>
</dbReference>
<dbReference type="Gene3D" id="3.40.50.10140">
    <property type="entry name" value="Toll/interleukin-1 receptor homology (TIR) domain"/>
    <property type="match status" value="1"/>
</dbReference>
<evidence type="ECO:0000313" key="2">
    <source>
        <dbReference type="EMBL" id="QNT69817.1"/>
    </source>
</evidence>
<dbReference type="SUPFAM" id="SSF52540">
    <property type="entry name" value="P-loop containing nucleoside triphosphate hydrolases"/>
    <property type="match status" value="1"/>
</dbReference>
<dbReference type="SUPFAM" id="SSF48452">
    <property type="entry name" value="TPR-like"/>
    <property type="match status" value="1"/>
</dbReference>
<protein>
    <submittedName>
        <fullName evidence="2">Tetratricopeptide repeat protein</fullName>
    </submittedName>
</protein>
<reference evidence="2 3" key="1">
    <citation type="submission" date="2020-05" db="EMBL/GenBank/DDBJ databases">
        <title>Complete closed genome sequence of Defluviicoccus vanus.</title>
        <authorList>
            <person name="Bessarab I."/>
            <person name="Arumugam K."/>
            <person name="Maszenan A.M."/>
            <person name="Seviour R.J."/>
            <person name="Williams R.B."/>
        </authorList>
    </citation>
    <scope>NUCLEOTIDE SEQUENCE [LARGE SCALE GENOMIC DNA]</scope>
    <source>
        <strain evidence="2 3">Ben 114</strain>
    </source>
</reference>
<dbReference type="GO" id="GO:0007165">
    <property type="term" value="P:signal transduction"/>
    <property type="evidence" value="ECO:0007669"/>
    <property type="project" value="InterPro"/>
</dbReference>
<dbReference type="InterPro" id="IPR035897">
    <property type="entry name" value="Toll_tir_struct_dom_sf"/>
</dbReference>
<name>A0A7H1N281_9PROT</name>
<dbReference type="Pfam" id="PF13676">
    <property type="entry name" value="TIR_2"/>
    <property type="match status" value="1"/>
</dbReference>